<dbReference type="Pfam" id="PF07217">
    <property type="entry name" value="Het-C"/>
    <property type="match status" value="1"/>
</dbReference>
<dbReference type="Proteomes" id="UP000324748">
    <property type="component" value="Unassembled WGS sequence"/>
</dbReference>
<evidence type="ECO:0000313" key="2">
    <source>
        <dbReference type="EMBL" id="KAA1081333.1"/>
    </source>
</evidence>
<dbReference type="OrthoDB" id="2506204at2759"/>
<name>A0A5B0MYG0_PUCGR</name>
<gene>
    <name evidence="2" type="ORF">PGT21_034075</name>
</gene>
<dbReference type="InterPro" id="IPR010816">
    <property type="entry name" value="Het-C"/>
</dbReference>
<protein>
    <submittedName>
        <fullName evidence="2">Uncharacterized protein</fullName>
    </submittedName>
</protein>
<feature type="chain" id="PRO_5022911012" evidence="1">
    <location>
        <begin position="36"/>
        <end position="110"/>
    </location>
</feature>
<proteinExistence type="predicted"/>
<keyword evidence="3" id="KW-1185">Reference proteome</keyword>
<accession>A0A5B0MYG0</accession>
<feature type="signal peptide" evidence="1">
    <location>
        <begin position="1"/>
        <end position="35"/>
    </location>
</feature>
<sequence length="110" mass="11950">MVFSCTSCKPMSPSGMATNLFCAIVLISLTSSVSAFGSGNIPDAAYLKGKAWRHGDIEGDVFLCDIQRLSADQLNFKTDILNFCLATHRLIRGSCQSCWPGWGCNCRCDC</sequence>
<evidence type="ECO:0000256" key="1">
    <source>
        <dbReference type="SAM" id="SignalP"/>
    </source>
</evidence>
<dbReference type="AlphaFoldDB" id="A0A5B0MYG0"/>
<dbReference type="EMBL" id="VSWC01000131">
    <property type="protein sequence ID" value="KAA1081333.1"/>
    <property type="molecule type" value="Genomic_DNA"/>
</dbReference>
<evidence type="ECO:0000313" key="3">
    <source>
        <dbReference type="Proteomes" id="UP000324748"/>
    </source>
</evidence>
<comment type="caution">
    <text evidence="2">The sequence shown here is derived from an EMBL/GenBank/DDBJ whole genome shotgun (WGS) entry which is preliminary data.</text>
</comment>
<reference evidence="2 3" key="1">
    <citation type="submission" date="2019-05" db="EMBL/GenBank/DDBJ databases">
        <title>Emergence of the Ug99 lineage of the wheat stem rust pathogen through somatic hybridization.</title>
        <authorList>
            <person name="Li F."/>
            <person name="Upadhyaya N.M."/>
            <person name="Sperschneider J."/>
            <person name="Matny O."/>
            <person name="Nguyen-Phuc H."/>
            <person name="Mago R."/>
            <person name="Raley C."/>
            <person name="Miller M.E."/>
            <person name="Silverstein K.A.T."/>
            <person name="Henningsen E."/>
            <person name="Hirsch C.D."/>
            <person name="Visser B."/>
            <person name="Pretorius Z.A."/>
            <person name="Steffenson B.J."/>
            <person name="Schwessinger B."/>
            <person name="Dodds P.N."/>
            <person name="Figueroa M."/>
        </authorList>
    </citation>
    <scope>NUCLEOTIDE SEQUENCE [LARGE SCALE GENOMIC DNA]</scope>
    <source>
        <strain evidence="2">21-0</strain>
    </source>
</reference>
<keyword evidence="1" id="KW-0732">Signal</keyword>
<organism evidence="2 3">
    <name type="scientific">Puccinia graminis f. sp. tritici</name>
    <dbReference type="NCBI Taxonomy" id="56615"/>
    <lineage>
        <taxon>Eukaryota</taxon>
        <taxon>Fungi</taxon>
        <taxon>Dikarya</taxon>
        <taxon>Basidiomycota</taxon>
        <taxon>Pucciniomycotina</taxon>
        <taxon>Pucciniomycetes</taxon>
        <taxon>Pucciniales</taxon>
        <taxon>Pucciniaceae</taxon>
        <taxon>Puccinia</taxon>
    </lineage>
</organism>